<comment type="caution">
    <text evidence="2">The sequence shown here is derived from an EMBL/GenBank/DDBJ whole genome shotgun (WGS) entry which is preliminary data.</text>
</comment>
<feature type="region of interest" description="Disordered" evidence="1">
    <location>
        <begin position="1"/>
        <end position="21"/>
    </location>
</feature>
<proteinExistence type="predicted"/>
<organism evidence="2 3">
    <name type="scientific">Clostridium estertheticum</name>
    <dbReference type="NCBI Taxonomy" id="238834"/>
    <lineage>
        <taxon>Bacteria</taxon>
        <taxon>Bacillati</taxon>
        <taxon>Bacillota</taxon>
        <taxon>Clostridia</taxon>
        <taxon>Eubacteriales</taxon>
        <taxon>Clostridiaceae</taxon>
        <taxon>Clostridium</taxon>
    </lineage>
</organism>
<sequence>MNNNNNNNNNTNTNVKDGFTDKKLDKEISRELLTNSTEQVQLNSQRQSDTQLTQQIEDCKIINKTREELSKMGYR</sequence>
<accession>A0A5N7IQV0</accession>
<gene>
    <name evidence="2" type="ORF">E4V82_14635</name>
</gene>
<reference evidence="2" key="1">
    <citation type="journal article" date="2019" name="Lett. Appl. Microbiol.">
        <title>A case of 'blown pack' spoilage of vacuum-packaged pork likely associated with Clostridium estertheticum in Canada.</title>
        <authorList>
            <person name="Zhang P."/>
            <person name="Ward P."/>
            <person name="McMullen L.M."/>
            <person name="Yang X."/>
        </authorList>
    </citation>
    <scope>NUCLEOTIDE SEQUENCE [LARGE SCALE GENOMIC DNA]</scope>
    <source>
        <strain evidence="2">MA19</strain>
    </source>
</reference>
<evidence type="ECO:0000313" key="2">
    <source>
        <dbReference type="EMBL" id="MPQ63342.1"/>
    </source>
</evidence>
<evidence type="ECO:0000256" key="1">
    <source>
        <dbReference type="SAM" id="MobiDB-lite"/>
    </source>
</evidence>
<protein>
    <submittedName>
        <fullName evidence="2">Uncharacterized protein</fullName>
    </submittedName>
</protein>
<evidence type="ECO:0000313" key="3">
    <source>
        <dbReference type="Proteomes" id="UP000342249"/>
    </source>
</evidence>
<name>A0A5N7IQV0_9CLOT</name>
<dbReference type="AlphaFoldDB" id="A0A5N7IQV0"/>
<dbReference type="Proteomes" id="UP000342249">
    <property type="component" value="Unassembled WGS sequence"/>
</dbReference>
<feature type="compositionally biased region" description="Low complexity" evidence="1">
    <location>
        <begin position="1"/>
        <end position="14"/>
    </location>
</feature>
<dbReference type="RefSeq" id="WP_152752864.1">
    <property type="nucleotide sequence ID" value="NZ_SPSE01000034.1"/>
</dbReference>
<dbReference type="EMBL" id="SPSF01000033">
    <property type="protein sequence ID" value="MPQ63342.1"/>
    <property type="molecule type" value="Genomic_DNA"/>
</dbReference>